<protein>
    <submittedName>
        <fullName evidence="6">Pppde peptidase family</fullName>
    </submittedName>
</protein>
<comment type="similarity">
    <text evidence="1">Belongs to the DeSI family.</text>
</comment>
<feature type="compositionally biased region" description="Low complexity" evidence="4">
    <location>
        <begin position="217"/>
        <end position="232"/>
    </location>
</feature>
<gene>
    <name evidence="6" type="ORF">PAPYR_7183</name>
</gene>
<feature type="region of interest" description="Disordered" evidence="4">
    <location>
        <begin position="146"/>
        <end position="242"/>
    </location>
</feature>
<dbReference type="Pfam" id="PF05903">
    <property type="entry name" value="Peptidase_C97"/>
    <property type="match status" value="1"/>
</dbReference>
<evidence type="ECO:0000313" key="6">
    <source>
        <dbReference type="EMBL" id="KAJ4457371.1"/>
    </source>
</evidence>
<keyword evidence="2" id="KW-0645">Protease</keyword>
<organism evidence="6 7">
    <name type="scientific">Paratrimastix pyriformis</name>
    <dbReference type="NCBI Taxonomy" id="342808"/>
    <lineage>
        <taxon>Eukaryota</taxon>
        <taxon>Metamonada</taxon>
        <taxon>Preaxostyla</taxon>
        <taxon>Paratrimastigidae</taxon>
        <taxon>Paratrimastix</taxon>
    </lineage>
</organism>
<evidence type="ECO:0000256" key="4">
    <source>
        <dbReference type="SAM" id="MobiDB-lite"/>
    </source>
</evidence>
<dbReference type="PANTHER" id="PTHR12378">
    <property type="entry name" value="DESUMOYLATING ISOPEPTIDASE"/>
    <property type="match status" value="1"/>
</dbReference>
<evidence type="ECO:0000313" key="7">
    <source>
        <dbReference type="Proteomes" id="UP001141327"/>
    </source>
</evidence>
<evidence type="ECO:0000256" key="1">
    <source>
        <dbReference type="ARBA" id="ARBA00008140"/>
    </source>
</evidence>
<evidence type="ECO:0000256" key="3">
    <source>
        <dbReference type="ARBA" id="ARBA00022801"/>
    </source>
</evidence>
<keyword evidence="3" id="KW-0378">Hydrolase</keyword>
<proteinExistence type="inferred from homology"/>
<evidence type="ECO:0000259" key="5">
    <source>
        <dbReference type="PROSITE" id="PS51858"/>
    </source>
</evidence>
<name>A0ABQ8UG31_9EUKA</name>
<keyword evidence="7" id="KW-1185">Reference proteome</keyword>
<accession>A0ABQ8UG31</accession>
<reference evidence="6" key="1">
    <citation type="journal article" date="2022" name="bioRxiv">
        <title>Genomics of Preaxostyla Flagellates Illuminates Evolutionary Transitions and the Path Towards Mitochondrial Loss.</title>
        <authorList>
            <person name="Novak L.V.F."/>
            <person name="Treitli S.C."/>
            <person name="Pyrih J."/>
            <person name="Halakuc P."/>
            <person name="Pipaliya S.V."/>
            <person name="Vacek V."/>
            <person name="Brzon O."/>
            <person name="Soukal P."/>
            <person name="Eme L."/>
            <person name="Dacks J.B."/>
            <person name="Karnkowska A."/>
            <person name="Elias M."/>
            <person name="Hampl V."/>
        </authorList>
    </citation>
    <scope>NUCLEOTIDE SEQUENCE</scope>
    <source>
        <strain evidence="6">RCP-MX</strain>
    </source>
</reference>
<dbReference type="PANTHER" id="PTHR12378:SF80">
    <property type="entry name" value="IP06716P-RELATED"/>
    <property type="match status" value="1"/>
</dbReference>
<dbReference type="Proteomes" id="UP001141327">
    <property type="component" value="Unassembled WGS sequence"/>
</dbReference>
<feature type="compositionally biased region" description="Low complexity" evidence="4">
    <location>
        <begin position="187"/>
        <end position="206"/>
    </location>
</feature>
<evidence type="ECO:0000256" key="2">
    <source>
        <dbReference type="ARBA" id="ARBA00022670"/>
    </source>
</evidence>
<dbReference type="EMBL" id="JAPMOS010000048">
    <property type="protein sequence ID" value="KAJ4457371.1"/>
    <property type="molecule type" value="Genomic_DNA"/>
</dbReference>
<dbReference type="InterPro" id="IPR008580">
    <property type="entry name" value="PPPDE_dom"/>
</dbReference>
<sequence length="242" mass="25196">MAQRKPAETPVYLNVYHLLPQGQEVKLPFGIGLYHSGVQVGGVEYAFGGGAGECTGVWSQTPRQNPPNARFKEQILIGSTAKTSAEVDAVLDSMRREYPSNTYHITGRNCNSFSADLCKRLTGKSIPGWVNRAAQIGGMFSGLIPGLNDTNPVPPPPSAAQGSTGGPADPFSSRGHTLAGTPPPAPSTRRTASTATATASATATSTGDSMTPEARRSLMLAAAQRRLQSASSTPAASVTDRA</sequence>
<dbReference type="InterPro" id="IPR042266">
    <property type="entry name" value="PPPDE_sf"/>
</dbReference>
<dbReference type="Gene3D" id="3.90.1720.30">
    <property type="entry name" value="PPPDE domains"/>
    <property type="match status" value="1"/>
</dbReference>
<dbReference type="PROSITE" id="PS51858">
    <property type="entry name" value="PPPDE"/>
    <property type="match status" value="1"/>
</dbReference>
<feature type="domain" description="PPPDE" evidence="5">
    <location>
        <begin position="9"/>
        <end position="148"/>
    </location>
</feature>
<dbReference type="SMART" id="SM01179">
    <property type="entry name" value="DUF862"/>
    <property type="match status" value="1"/>
</dbReference>
<comment type="caution">
    <text evidence="6">The sequence shown here is derived from an EMBL/GenBank/DDBJ whole genome shotgun (WGS) entry which is preliminary data.</text>
</comment>